<organism evidence="1 2">
    <name type="scientific">Flavobacterium chuncheonense</name>
    <dbReference type="NCBI Taxonomy" id="2026653"/>
    <lineage>
        <taxon>Bacteria</taxon>
        <taxon>Pseudomonadati</taxon>
        <taxon>Bacteroidota</taxon>
        <taxon>Flavobacteriia</taxon>
        <taxon>Flavobacteriales</taxon>
        <taxon>Flavobacteriaceae</taxon>
        <taxon>Flavobacterium</taxon>
    </lineage>
</organism>
<dbReference type="Proteomes" id="UP001597534">
    <property type="component" value="Unassembled WGS sequence"/>
</dbReference>
<proteinExistence type="predicted"/>
<comment type="caution">
    <text evidence="1">The sequence shown here is derived from an EMBL/GenBank/DDBJ whole genome shotgun (WGS) entry which is preliminary data.</text>
</comment>
<evidence type="ECO:0000313" key="2">
    <source>
        <dbReference type="Proteomes" id="UP001597534"/>
    </source>
</evidence>
<protein>
    <submittedName>
        <fullName evidence="1">Uncharacterized protein</fullName>
    </submittedName>
</protein>
<gene>
    <name evidence="1" type="ORF">ACFS5J_04130</name>
</gene>
<evidence type="ECO:0000313" key="1">
    <source>
        <dbReference type="EMBL" id="MFD2891198.1"/>
    </source>
</evidence>
<sequence>MKMIFLEDKIRKYFFSENLKSPSDIIYKEILECIRNLKTKEELSGDLISRKKTVILNHFSSFFNFKSVESQKIEIEKALKVINEIIEN</sequence>
<reference evidence="2" key="1">
    <citation type="journal article" date="2019" name="Int. J. Syst. Evol. Microbiol.">
        <title>The Global Catalogue of Microorganisms (GCM) 10K type strain sequencing project: providing services to taxonomists for standard genome sequencing and annotation.</title>
        <authorList>
            <consortium name="The Broad Institute Genomics Platform"/>
            <consortium name="The Broad Institute Genome Sequencing Center for Infectious Disease"/>
            <person name="Wu L."/>
            <person name="Ma J."/>
        </authorList>
    </citation>
    <scope>NUCLEOTIDE SEQUENCE [LARGE SCALE GENOMIC DNA]</scope>
    <source>
        <strain evidence="2">KCTC 22671</strain>
    </source>
</reference>
<name>A0ABW5YJL7_9FLAO</name>
<keyword evidence="2" id="KW-1185">Reference proteome</keyword>
<dbReference type="RefSeq" id="WP_379810751.1">
    <property type="nucleotide sequence ID" value="NZ_JBHUPC010000012.1"/>
</dbReference>
<dbReference type="EMBL" id="JBHUPC010000012">
    <property type="protein sequence ID" value="MFD2891198.1"/>
    <property type="molecule type" value="Genomic_DNA"/>
</dbReference>
<accession>A0ABW5YJL7</accession>